<evidence type="ECO:0000259" key="11">
    <source>
        <dbReference type="SMART" id="SM01060"/>
    </source>
</evidence>
<comment type="caution">
    <text evidence="12">The sequence shown here is derived from an EMBL/GenBank/DDBJ whole genome shotgun (WGS) entry which is preliminary data.</text>
</comment>
<evidence type="ECO:0000256" key="3">
    <source>
        <dbReference type="ARBA" id="ARBA00012314"/>
    </source>
</evidence>
<sequence>MEENKKKLTTASGSPYFENEDSMSVGPRGPLLLQDYILHEKMAHFNRERIPERVVHAKGSGAYGTFTVTNDITAYSRARVFSQIGKQTKVFLRFSTVGGEKGSADTERDPRGFAVKFYTEDGNWDLVGNNTPVFFIKDPKKFGDFIHTQKRDPKTNCKSATMMWDYWSLNPESLHQVLILMSDRGTPYSYRHLNGYGSHTFSFINAQNERFWVKFHFKTLQGIKNFTDAEAVEMKGKDPDHAQRDLVESIERGDFPRWAVKVQIMPEAEAKTYRWNPFDLTKVWPHADYPLVDVGILELNQVPNNYFAEVEQSAFAPAHIVDGIGYSPDKMLQGRLLSYPDAHRYRLGANYEQIPVNRCPYAVNNYQRDGQMRVDGNGGDLPNYFPNSFDNIVADESYKQPSWDLGTSVADWYDRNGANENDHYTQPGNLYRLLTEEQKRNTISNIVGAMSGISGPKRDTIILRQLCHWFRADLSLGLAIAQGLQVDMATISSAMPQAQAEPA</sequence>
<evidence type="ECO:0000256" key="7">
    <source>
        <dbReference type="ARBA" id="ARBA00023002"/>
    </source>
</evidence>
<dbReference type="SMART" id="SM01060">
    <property type="entry name" value="Catalase"/>
    <property type="match status" value="1"/>
</dbReference>
<proteinExistence type="inferred from homology"/>
<dbReference type="InterPro" id="IPR040333">
    <property type="entry name" value="Catalase_3"/>
</dbReference>
<dbReference type="PROSITE" id="PS51402">
    <property type="entry name" value="CATALASE_3"/>
    <property type="match status" value="1"/>
</dbReference>
<dbReference type="InterPro" id="IPR010582">
    <property type="entry name" value="Catalase_immune_responsive"/>
</dbReference>
<keyword evidence="4" id="KW-0575">Peroxidase</keyword>
<dbReference type="PIRSF" id="PIRSF038928">
    <property type="entry name" value="Catalase_clade1-3"/>
    <property type="match status" value="1"/>
</dbReference>
<dbReference type="InterPro" id="IPR020835">
    <property type="entry name" value="Catalase_sf"/>
</dbReference>
<feature type="domain" description="Catalase core" evidence="11">
    <location>
        <begin position="9"/>
        <end position="393"/>
    </location>
</feature>
<evidence type="ECO:0000256" key="8">
    <source>
        <dbReference type="ARBA" id="ARBA00023004"/>
    </source>
</evidence>
<dbReference type="Pfam" id="PF06628">
    <property type="entry name" value="Catalase-rel"/>
    <property type="match status" value="1"/>
</dbReference>
<keyword evidence="9" id="KW-0376">Hydrogen peroxide</keyword>
<evidence type="ECO:0000256" key="6">
    <source>
        <dbReference type="ARBA" id="ARBA00022723"/>
    </source>
</evidence>
<evidence type="ECO:0000256" key="5">
    <source>
        <dbReference type="ARBA" id="ARBA00022617"/>
    </source>
</evidence>
<keyword evidence="6" id="KW-0479">Metal-binding</keyword>
<comment type="similarity">
    <text evidence="2">Belongs to the catalase family.</text>
</comment>
<dbReference type="InterPro" id="IPR024711">
    <property type="entry name" value="Catalase_clade1/3"/>
</dbReference>
<dbReference type="PANTHER" id="PTHR11465:SF9">
    <property type="entry name" value="CATALASE"/>
    <property type="match status" value="1"/>
</dbReference>
<reference evidence="13" key="1">
    <citation type="journal article" date="2019" name="Int. J. Syst. Evol. Microbiol.">
        <title>The Global Catalogue of Microorganisms (GCM) 10K type strain sequencing project: providing services to taxonomists for standard genome sequencing and annotation.</title>
        <authorList>
            <consortium name="The Broad Institute Genomics Platform"/>
            <consortium name="The Broad Institute Genome Sequencing Center for Infectious Disease"/>
            <person name="Wu L."/>
            <person name="Ma J."/>
        </authorList>
    </citation>
    <scope>NUCLEOTIDE SEQUENCE [LARGE SCALE GENOMIC DNA]</scope>
    <source>
        <strain evidence="13">JCM 17927</strain>
    </source>
</reference>
<accession>A0ABP8MXS5</accession>
<evidence type="ECO:0000256" key="4">
    <source>
        <dbReference type="ARBA" id="ARBA00022559"/>
    </source>
</evidence>
<evidence type="ECO:0000313" key="12">
    <source>
        <dbReference type="EMBL" id="GAA4456758.1"/>
    </source>
</evidence>
<protein>
    <recommendedName>
        <fullName evidence="3">catalase</fullName>
        <ecNumber evidence="3">1.11.1.6</ecNumber>
    </recommendedName>
</protein>
<feature type="region of interest" description="Disordered" evidence="10">
    <location>
        <begin position="1"/>
        <end position="23"/>
    </location>
</feature>
<dbReference type="InterPro" id="IPR011614">
    <property type="entry name" value="Catalase_core"/>
</dbReference>
<dbReference type="EMBL" id="BAABHD010000029">
    <property type="protein sequence ID" value="GAA4456758.1"/>
    <property type="molecule type" value="Genomic_DNA"/>
</dbReference>
<evidence type="ECO:0000256" key="2">
    <source>
        <dbReference type="ARBA" id="ARBA00005329"/>
    </source>
</evidence>
<gene>
    <name evidence="12" type="ORF">GCM10023189_26490</name>
</gene>
<evidence type="ECO:0000256" key="10">
    <source>
        <dbReference type="SAM" id="MobiDB-lite"/>
    </source>
</evidence>
<keyword evidence="5" id="KW-0349">Heme</keyword>
<evidence type="ECO:0000256" key="1">
    <source>
        <dbReference type="ARBA" id="ARBA00001971"/>
    </source>
</evidence>
<keyword evidence="7" id="KW-0560">Oxidoreductase</keyword>
<dbReference type="InterPro" id="IPR024708">
    <property type="entry name" value="Catalase_AS"/>
</dbReference>
<keyword evidence="8" id="KW-0408">Iron</keyword>
<dbReference type="PANTHER" id="PTHR11465">
    <property type="entry name" value="CATALASE"/>
    <property type="match status" value="1"/>
</dbReference>
<name>A0ABP8MXS5_9BACT</name>
<comment type="cofactor">
    <cofactor evidence="1">
        <name>heme</name>
        <dbReference type="ChEBI" id="CHEBI:30413"/>
    </cofactor>
</comment>
<dbReference type="SUPFAM" id="SSF56634">
    <property type="entry name" value="Heme-dependent catalase-like"/>
    <property type="match status" value="1"/>
</dbReference>
<evidence type="ECO:0000313" key="13">
    <source>
        <dbReference type="Proteomes" id="UP001501175"/>
    </source>
</evidence>
<dbReference type="Gene3D" id="2.40.180.10">
    <property type="entry name" value="Catalase core domain"/>
    <property type="match status" value="1"/>
</dbReference>
<dbReference type="EC" id="1.11.1.6" evidence="3"/>
<dbReference type="RefSeq" id="WP_345244199.1">
    <property type="nucleotide sequence ID" value="NZ_BAABHD010000029.1"/>
</dbReference>
<dbReference type="Proteomes" id="UP001501175">
    <property type="component" value="Unassembled WGS sequence"/>
</dbReference>
<organism evidence="12 13">
    <name type="scientific">Nibrella saemangeumensis</name>
    <dbReference type="NCBI Taxonomy" id="1084526"/>
    <lineage>
        <taxon>Bacteria</taxon>
        <taxon>Pseudomonadati</taxon>
        <taxon>Bacteroidota</taxon>
        <taxon>Cytophagia</taxon>
        <taxon>Cytophagales</taxon>
        <taxon>Spirosomataceae</taxon>
        <taxon>Nibrella</taxon>
    </lineage>
</organism>
<keyword evidence="13" id="KW-1185">Reference proteome</keyword>
<dbReference type="PRINTS" id="PR00067">
    <property type="entry name" value="CATALASE"/>
</dbReference>
<dbReference type="InterPro" id="IPR018028">
    <property type="entry name" value="Catalase"/>
</dbReference>
<evidence type="ECO:0000256" key="9">
    <source>
        <dbReference type="ARBA" id="ARBA00023324"/>
    </source>
</evidence>
<dbReference type="Pfam" id="PF00199">
    <property type="entry name" value="Catalase"/>
    <property type="match status" value="1"/>
</dbReference>
<dbReference type="PROSITE" id="PS00438">
    <property type="entry name" value="CATALASE_2"/>
    <property type="match status" value="1"/>
</dbReference>
<dbReference type="CDD" id="cd08156">
    <property type="entry name" value="catalase_clade_3"/>
    <property type="match status" value="1"/>
</dbReference>